<comment type="similarity">
    <text evidence="1 4">Belongs to the bacterial solute-binding protein 9 family.</text>
</comment>
<dbReference type="GeneID" id="78511752"/>
<evidence type="ECO:0000313" key="8">
    <source>
        <dbReference type="Proteomes" id="UP000000333"/>
    </source>
</evidence>
<dbReference type="eggNOG" id="COG0803">
    <property type="taxonomic scope" value="Bacteria"/>
</dbReference>
<dbReference type="Pfam" id="PF01297">
    <property type="entry name" value="ZnuA"/>
    <property type="match status" value="1"/>
</dbReference>
<evidence type="ECO:0000256" key="5">
    <source>
        <dbReference type="SAM" id="MobiDB-lite"/>
    </source>
</evidence>
<reference evidence="7 8" key="1">
    <citation type="journal article" date="2010" name="Stand. Genomic Sci.">
        <title>Complete genome sequence of Olsenella uli type strain (VPI D76D-27C).</title>
        <authorList>
            <person name="Goker M."/>
            <person name="Held B."/>
            <person name="Lucas S."/>
            <person name="Nolan M."/>
            <person name="Yasawong M."/>
            <person name="Glavina Del Rio T."/>
            <person name="Tice H."/>
            <person name="Cheng J.F."/>
            <person name="Bruce D."/>
            <person name="Detter J.C."/>
            <person name="Tapia R."/>
            <person name="Han C."/>
            <person name="Goodwin L."/>
            <person name="Pitluck S."/>
            <person name="Liolios K."/>
            <person name="Ivanova N."/>
            <person name="Mavromatis K."/>
            <person name="Mikhailova N."/>
            <person name="Pati A."/>
            <person name="Chen A."/>
            <person name="Palaniappan K."/>
            <person name="Land M."/>
            <person name="Hauser L."/>
            <person name="Chang Y.J."/>
            <person name="Jeffries C.D."/>
            <person name="Rohde M."/>
            <person name="Sikorski J."/>
            <person name="Pukall R."/>
            <person name="Woyke T."/>
            <person name="Bristow J."/>
            <person name="Eisen J.A."/>
            <person name="Markowitz V."/>
            <person name="Hugenholtz P."/>
            <person name="Kyrpides N.C."/>
            <person name="Klenk H.P."/>
            <person name="Lapidus A."/>
        </authorList>
    </citation>
    <scope>NUCLEOTIDE SEQUENCE [LARGE SCALE GENOMIC DNA]</scope>
    <source>
        <strain evidence="8">ATCC 49627 / DSM 7084 / CIP 109912 / JCM 12494 / NCIMB 702895 / VPI D76D-27C</strain>
    </source>
</reference>
<dbReference type="GO" id="GO:0046872">
    <property type="term" value="F:metal ion binding"/>
    <property type="evidence" value="ECO:0007669"/>
    <property type="project" value="InterPro"/>
</dbReference>
<dbReference type="PANTHER" id="PTHR42953">
    <property type="entry name" value="HIGH-AFFINITY ZINC UPTAKE SYSTEM PROTEIN ZNUA-RELATED"/>
    <property type="match status" value="1"/>
</dbReference>
<gene>
    <name evidence="7" type="ordered locus">Olsu_0287</name>
</gene>
<dbReference type="PROSITE" id="PS51257">
    <property type="entry name" value="PROKAR_LIPOPROTEIN"/>
    <property type="match status" value="1"/>
</dbReference>
<evidence type="ECO:0000256" key="2">
    <source>
        <dbReference type="ARBA" id="ARBA00022448"/>
    </source>
</evidence>
<dbReference type="RefSeq" id="WP_013251163.1">
    <property type="nucleotide sequence ID" value="NC_014363.1"/>
</dbReference>
<evidence type="ECO:0000256" key="4">
    <source>
        <dbReference type="RuleBase" id="RU003512"/>
    </source>
</evidence>
<dbReference type="OrthoDB" id="9810636at2"/>
<dbReference type="InterPro" id="IPR050492">
    <property type="entry name" value="Bact_metal-bind_prot9"/>
</dbReference>
<evidence type="ECO:0000256" key="6">
    <source>
        <dbReference type="SAM" id="SignalP"/>
    </source>
</evidence>
<dbReference type="PRINTS" id="PR00691">
    <property type="entry name" value="ADHESINB"/>
</dbReference>
<dbReference type="HOGENOM" id="CLU_016838_1_0_11"/>
<dbReference type="PRINTS" id="PR00690">
    <property type="entry name" value="ADHESNFAMILY"/>
</dbReference>
<feature type="compositionally biased region" description="Basic and acidic residues" evidence="5">
    <location>
        <begin position="151"/>
        <end position="166"/>
    </location>
</feature>
<dbReference type="InterPro" id="IPR006127">
    <property type="entry name" value="ZnuA-like"/>
</dbReference>
<proteinExistence type="inferred from homology"/>
<dbReference type="Proteomes" id="UP000000333">
    <property type="component" value="Chromosome"/>
</dbReference>
<dbReference type="SUPFAM" id="SSF53807">
    <property type="entry name" value="Helical backbone' metal receptor"/>
    <property type="match status" value="1"/>
</dbReference>
<dbReference type="GO" id="GO:0030001">
    <property type="term" value="P:metal ion transport"/>
    <property type="evidence" value="ECO:0007669"/>
    <property type="project" value="InterPro"/>
</dbReference>
<dbReference type="InterPro" id="IPR006128">
    <property type="entry name" value="Lipoprotein_PsaA-like"/>
</dbReference>
<organism evidence="7 8">
    <name type="scientific">Olsenella uli (strain ATCC 49627 / DSM 7084 / CCUG 31166 / CIP 109912 / JCM 12494 / LMG 11480 / NCIMB 702895 / VPI D76D-27C)</name>
    <name type="common">Lactobacillus uli</name>
    <dbReference type="NCBI Taxonomy" id="633147"/>
    <lineage>
        <taxon>Bacteria</taxon>
        <taxon>Bacillati</taxon>
        <taxon>Actinomycetota</taxon>
        <taxon>Coriobacteriia</taxon>
        <taxon>Coriobacteriales</taxon>
        <taxon>Atopobiaceae</taxon>
        <taxon>Olsenella</taxon>
    </lineage>
</organism>
<dbReference type="PATRIC" id="fig|633147.7.peg.1759"/>
<dbReference type="KEGG" id="ols:Olsu_0287"/>
<keyword evidence="8" id="KW-1185">Reference proteome</keyword>
<dbReference type="PANTHER" id="PTHR42953:SF3">
    <property type="entry name" value="HIGH-AFFINITY ZINC UPTAKE SYSTEM PROTEIN ZNUA"/>
    <property type="match status" value="1"/>
</dbReference>
<dbReference type="InterPro" id="IPR006129">
    <property type="entry name" value="AdhesinB"/>
</dbReference>
<dbReference type="AlphaFoldDB" id="E1QYE7"/>
<name>E1QYE7_OLSUV</name>
<feature type="chain" id="PRO_5039227588" evidence="6">
    <location>
        <begin position="32"/>
        <end position="341"/>
    </location>
</feature>
<keyword evidence="3 6" id="KW-0732">Signal</keyword>
<evidence type="ECO:0000313" key="7">
    <source>
        <dbReference type="EMBL" id="ADK67411.1"/>
    </source>
</evidence>
<dbReference type="EMBL" id="CP002106">
    <property type="protein sequence ID" value="ADK67411.1"/>
    <property type="molecule type" value="Genomic_DNA"/>
</dbReference>
<accession>E1QYE7</accession>
<feature type="signal peptide" evidence="6">
    <location>
        <begin position="1"/>
        <end position="31"/>
    </location>
</feature>
<dbReference type="GO" id="GO:0007155">
    <property type="term" value="P:cell adhesion"/>
    <property type="evidence" value="ECO:0007669"/>
    <property type="project" value="InterPro"/>
</dbReference>
<protein>
    <submittedName>
        <fullName evidence="7">Periplasmic solute binding protein</fullName>
    </submittedName>
</protein>
<evidence type="ECO:0000256" key="3">
    <source>
        <dbReference type="ARBA" id="ARBA00022729"/>
    </source>
</evidence>
<feature type="region of interest" description="Disordered" evidence="5">
    <location>
        <begin position="142"/>
        <end position="170"/>
    </location>
</feature>
<dbReference type="STRING" id="633147.Olsu_0287"/>
<dbReference type="CDD" id="cd01017">
    <property type="entry name" value="AdcA"/>
    <property type="match status" value="1"/>
</dbReference>
<evidence type="ECO:0000256" key="1">
    <source>
        <dbReference type="ARBA" id="ARBA00011028"/>
    </source>
</evidence>
<keyword evidence="2 4" id="KW-0813">Transport</keyword>
<sequence>MRSSILGNINLSCTRRGMLGLSALAAGSILAGCSAAGMKGGSSDASGDAKLKVSASFYPMYDFAQKVGGDRVDVTCLVPAGTEPHDWEPSTSDIRAISETDVLVYSGAGMEHWVSDVLDGISNDKLVTVEASDGVKLRELSAEAQAEEAEEHAHEGHDHDHGHGEDASATDPHVWLAPLNAKTQLGNIRDALVKADPDGKETYDANFEKWAAELETLDSEFSNGLTDLPNKTIVVSHEAFGYLCDAYGLTQMPIEGIEADSEPDAQQMAKIVEFVQANNVKTIFSEELVSPKVAQAIADASGASVEELNPLEGLSDEELAAGEDYLSVMRSNLDALKKALS</sequence>
<dbReference type="Gene3D" id="3.40.50.1980">
    <property type="entry name" value="Nitrogenase molybdenum iron protein domain"/>
    <property type="match status" value="2"/>
</dbReference>